<evidence type="ECO:0000259" key="1">
    <source>
        <dbReference type="Pfam" id="PF09992"/>
    </source>
</evidence>
<feature type="domain" description="Phosphodiester glycosidase" evidence="1">
    <location>
        <begin position="76"/>
        <end position="223"/>
    </location>
</feature>
<dbReference type="PANTHER" id="PTHR40446:SF2">
    <property type="entry name" value="N-ACETYLGLUCOSAMINE-1-PHOSPHODIESTER ALPHA-N-ACETYLGLUCOSAMINIDASE"/>
    <property type="match status" value="1"/>
</dbReference>
<proteinExistence type="predicted"/>
<protein>
    <recommendedName>
        <fullName evidence="1">Phosphodiester glycosidase domain-containing protein</fullName>
    </recommendedName>
</protein>
<dbReference type="Proteomes" id="UP000243376">
    <property type="component" value="Unassembled WGS sequence"/>
</dbReference>
<evidence type="ECO:0000313" key="2">
    <source>
        <dbReference type="EMBL" id="PMP76840.1"/>
    </source>
</evidence>
<dbReference type="Pfam" id="PF09992">
    <property type="entry name" value="NAGPA"/>
    <property type="match status" value="1"/>
</dbReference>
<dbReference type="EMBL" id="PNIQ01000839">
    <property type="protein sequence ID" value="PMP76840.1"/>
    <property type="molecule type" value="Genomic_DNA"/>
</dbReference>
<reference evidence="2 3" key="1">
    <citation type="submission" date="2018-01" db="EMBL/GenBank/DDBJ databases">
        <title>Metagenomic assembled genomes from two thermal pools in the Uzon Caldera, Kamchatka, Russia.</title>
        <authorList>
            <person name="Wilkins L."/>
            <person name="Ettinger C."/>
        </authorList>
    </citation>
    <scope>NUCLEOTIDE SEQUENCE [LARGE SCALE GENOMIC DNA]</scope>
    <source>
        <strain evidence="2">ZAV-02</strain>
    </source>
</reference>
<name>A0A2J6WZI9_9CHLR</name>
<evidence type="ECO:0000313" key="3">
    <source>
        <dbReference type="Proteomes" id="UP000243376"/>
    </source>
</evidence>
<dbReference type="PANTHER" id="PTHR40446">
    <property type="entry name" value="N-ACETYLGLUCOSAMINE-1-PHOSPHODIESTER ALPHA-N-ACETYLGLUCOSAMINIDASE"/>
    <property type="match status" value="1"/>
</dbReference>
<accession>A0A2J6WZI9</accession>
<gene>
    <name evidence="2" type="ORF">C0184_12535</name>
</gene>
<dbReference type="InterPro" id="IPR018711">
    <property type="entry name" value="NAGPA"/>
</dbReference>
<dbReference type="AlphaFoldDB" id="A0A2J6WZI9"/>
<comment type="caution">
    <text evidence="2">The sequence shown here is derived from an EMBL/GenBank/DDBJ whole genome shotgun (WGS) entry which is preliminary data.</text>
</comment>
<organism evidence="2 3">
    <name type="scientific">Chloroflexus aggregans</name>
    <dbReference type="NCBI Taxonomy" id="152260"/>
    <lineage>
        <taxon>Bacteria</taxon>
        <taxon>Bacillati</taxon>
        <taxon>Chloroflexota</taxon>
        <taxon>Chloroflexia</taxon>
        <taxon>Chloroflexales</taxon>
        <taxon>Chloroflexineae</taxon>
        <taxon>Chloroflexaceae</taxon>
        <taxon>Chloroflexus</taxon>
    </lineage>
</organism>
<sequence length="243" mass="26080">MHGPVQIPTLMPTVPASPTATVQEWQVLTTGIEFRRLDAPGSSVQVIRVDPTQVRFVVGYDPTAPRMLSAWAAQYSAVAAINGGFFNRAGEPVALLISNRQIIGQSYVEQGGMFAVDAEGRPHLWPLAEQPYDGTVFEQAIQGWPLLVRSDGTAAYTDEDGQRARRSAIALDDQGHVLLIVAPAASFSLAEWSQFLATADLELTIAVNLDGGSSSGLMAQSDHGNIRIDSFVPLPFALLVLPL</sequence>